<evidence type="ECO:0000256" key="14">
    <source>
        <dbReference type="ARBA" id="ARBA00047545"/>
    </source>
</evidence>
<accession>A0ABR4NTY6</accession>
<evidence type="ECO:0000259" key="17">
    <source>
        <dbReference type="PROSITE" id="PS50280"/>
    </source>
</evidence>
<dbReference type="Pfam" id="PF08236">
    <property type="entry name" value="SRI"/>
    <property type="match status" value="1"/>
</dbReference>
<protein>
    <recommendedName>
        <fullName evidence="4">Histone-lysine N-methyltransferase, H3 lysine-36 specific</fullName>
        <ecNumber evidence="3">2.1.1.359</ecNumber>
    </recommendedName>
    <alternativeName>
        <fullName evidence="13">SET domain-containing protein 2</fullName>
    </alternativeName>
</protein>
<dbReference type="InterPro" id="IPR025788">
    <property type="entry name" value="Set2_fungi"/>
</dbReference>
<evidence type="ECO:0000256" key="10">
    <source>
        <dbReference type="ARBA" id="ARBA00023015"/>
    </source>
</evidence>
<dbReference type="CDD" id="cd19172">
    <property type="entry name" value="SET_SETD2"/>
    <property type="match status" value="1"/>
</dbReference>
<keyword evidence="9" id="KW-0949">S-adenosyl-L-methionine</keyword>
<keyword evidence="11" id="KW-0804">Transcription</keyword>
<evidence type="ECO:0000256" key="7">
    <source>
        <dbReference type="ARBA" id="ARBA00022603"/>
    </source>
</evidence>
<dbReference type="InterPro" id="IPR003616">
    <property type="entry name" value="Post-SET_dom"/>
</dbReference>
<feature type="region of interest" description="Disordered" evidence="16">
    <location>
        <begin position="1"/>
        <end position="43"/>
    </location>
</feature>
<dbReference type="Gene3D" id="1.10.1740.100">
    <property type="entry name" value="Set2, Rpb1 interacting domain"/>
    <property type="match status" value="1"/>
</dbReference>
<comment type="catalytic activity">
    <reaction evidence="14">
        <text>L-lysyl(36)-[histone H3] + 3 S-adenosyl-L-methionine = N(6),N(6),N(6)-trimethyl-L-lysyl(36)-[histone H3] + 3 S-adenosyl-L-homocysteine + 3 H(+)</text>
        <dbReference type="Rhea" id="RHEA:60324"/>
        <dbReference type="Rhea" id="RHEA-COMP:9785"/>
        <dbReference type="Rhea" id="RHEA-COMP:15536"/>
        <dbReference type="ChEBI" id="CHEBI:15378"/>
        <dbReference type="ChEBI" id="CHEBI:29969"/>
        <dbReference type="ChEBI" id="CHEBI:57856"/>
        <dbReference type="ChEBI" id="CHEBI:59789"/>
        <dbReference type="ChEBI" id="CHEBI:61961"/>
        <dbReference type="EC" id="2.1.1.359"/>
    </reaction>
</comment>
<dbReference type="Proteomes" id="UP001623330">
    <property type="component" value="Unassembled WGS sequence"/>
</dbReference>
<evidence type="ECO:0000256" key="2">
    <source>
        <dbReference type="ARBA" id="ARBA00004286"/>
    </source>
</evidence>
<name>A0ABR4NTY6_9SACH</name>
<dbReference type="PROSITE" id="PS51215">
    <property type="entry name" value="AWS"/>
    <property type="match status" value="1"/>
</dbReference>
<keyword evidence="15" id="KW-0175">Coiled coil</keyword>
<keyword evidence="6" id="KW-0678">Repressor</keyword>
<reference evidence="20 21" key="1">
    <citation type="submission" date="2024-05" db="EMBL/GenBank/DDBJ databases">
        <title>Long read based assembly of the Candida bracarensis genome reveals expanded adhesin content.</title>
        <authorList>
            <person name="Marcet-Houben M."/>
            <person name="Ksiezopolska E."/>
            <person name="Gabaldon T."/>
        </authorList>
    </citation>
    <scope>NUCLEOTIDE SEQUENCE [LARGE SCALE GENOMIC DNA]</scope>
    <source>
        <strain evidence="20 21">CBM6</strain>
    </source>
</reference>
<dbReference type="InterPro" id="IPR044437">
    <property type="entry name" value="SETD2/Set2_SET"/>
</dbReference>
<dbReference type="InterPro" id="IPR038190">
    <property type="entry name" value="SRI_sf"/>
</dbReference>
<evidence type="ECO:0000259" key="18">
    <source>
        <dbReference type="PROSITE" id="PS50868"/>
    </source>
</evidence>
<evidence type="ECO:0000256" key="15">
    <source>
        <dbReference type="SAM" id="Coils"/>
    </source>
</evidence>
<dbReference type="InterPro" id="IPR036020">
    <property type="entry name" value="WW_dom_sf"/>
</dbReference>
<keyword evidence="12" id="KW-0539">Nucleus</keyword>
<keyword evidence="5" id="KW-0158">Chromosome</keyword>
<evidence type="ECO:0000256" key="16">
    <source>
        <dbReference type="SAM" id="MobiDB-lite"/>
    </source>
</evidence>
<evidence type="ECO:0000313" key="21">
    <source>
        <dbReference type="Proteomes" id="UP001623330"/>
    </source>
</evidence>
<dbReference type="PROSITE" id="PS50280">
    <property type="entry name" value="SET"/>
    <property type="match status" value="1"/>
</dbReference>
<dbReference type="InterPro" id="IPR050777">
    <property type="entry name" value="SET2_Histone-Lys_MeTrsfase"/>
</dbReference>
<keyword evidence="8" id="KW-0808">Transferase</keyword>
<evidence type="ECO:0000256" key="13">
    <source>
        <dbReference type="ARBA" id="ARBA00030091"/>
    </source>
</evidence>
<dbReference type="SUPFAM" id="SSF82199">
    <property type="entry name" value="SET domain"/>
    <property type="match status" value="1"/>
</dbReference>
<dbReference type="PROSITE" id="PS50868">
    <property type="entry name" value="POST_SET"/>
    <property type="match status" value="1"/>
</dbReference>
<keyword evidence="21" id="KW-1185">Reference proteome</keyword>
<dbReference type="InterPro" id="IPR001202">
    <property type="entry name" value="WW_dom"/>
</dbReference>
<evidence type="ECO:0000256" key="8">
    <source>
        <dbReference type="ARBA" id="ARBA00022679"/>
    </source>
</evidence>
<dbReference type="InterPro" id="IPR013257">
    <property type="entry name" value="SRI"/>
</dbReference>
<keyword evidence="10" id="KW-0805">Transcription regulation</keyword>
<feature type="domain" description="Post-SET" evidence="18">
    <location>
        <begin position="253"/>
        <end position="269"/>
    </location>
</feature>
<dbReference type="EC" id="2.1.1.359" evidence="3"/>
<dbReference type="InterPro" id="IPR001214">
    <property type="entry name" value="SET_dom"/>
</dbReference>
<dbReference type="SMART" id="SM00508">
    <property type="entry name" value="PostSET"/>
    <property type="match status" value="1"/>
</dbReference>
<evidence type="ECO:0000256" key="4">
    <source>
        <dbReference type="ARBA" id="ARBA00018028"/>
    </source>
</evidence>
<gene>
    <name evidence="20" type="ORF">RNJ44_03982</name>
</gene>
<dbReference type="Pfam" id="PF17907">
    <property type="entry name" value="AWS"/>
    <property type="match status" value="1"/>
</dbReference>
<dbReference type="InterPro" id="IPR046341">
    <property type="entry name" value="SET_dom_sf"/>
</dbReference>
<keyword evidence="7" id="KW-0489">Methyltransferase</keyword>
<evidence type="ECO:0000256" key="5">
    <source>
        <dbReference type="ARBA" id="ARBA00022454"/>
    </source>
</evidence>
<feature type="domain" description="SET" evidence="17">
    <location>
        <begin position="129"/>
        <end position="246"/>
    </location>
</feature>
<evidence type="ECO:0000256" key="1">
    <source>
        <dbReference type="ARBA" id="ARBA00004123"/>
    </source>
</evidence>
<evidence type="ECO:0000313" key="20">
    <source>
        <dbReference type="EMBL" id="KAL3232066.1"/>
    </source>
</evidence>
<sequence>MNMEEDSSSKEYVNTVSATPEPIGYAPKLENKKPQVRNFSEEEDKTQEALGTFTELPDCEYADEFIGSYKSNDFMECDCYEDFQNGENHACDEDSDCINRLTLIECVNDLCGTCGDDCQNQRFQRKQYAEIAVFKTKMKGYGVRAEEDIPENSFIYEYKGEVIHEDAFRVRLVEYDEKKFQHFYFMMLQSGEFIDATIKGSLARFCNHSCNPNAYVNKWVVAGKLRMGIFAKRRILKGEEITFDYNVDRYGAAAQKCYCEEPNCIGFLGGKTQTDAASLLPQNVADALGIKASQEKKWIKEKKSRGEEIEKIENENINIEFLNSIDIEPCNNESDVRKVISVLLQVENKQLAAKLFDRLYLSTNEDLLHQVLKLHGYTCFAKLLQLFNMEKQMLTKLLEFLLKLPKTTKNGILSSHIDNRVKEIGIKFDDLFNISKDLIEKWKAYEEYKMISKKDIKGSNNISILNLRRVKLPPGWEVVFENGRPMYYNAEKQTKLLYPPSGSTKTFGTSMNKSQENLNSEFTNPTKRKLTEKEYEERKKRRLQKEEEMIQKAKKEELDRLKAKIDLEKQQKRQLEQIIEEANRRKKQELEELEKSSKLKEVELAKKKQKLESNQFEYRWTRFFASFVPNMLRKYEVEDHLSHYDIKKCSRDIVKILASKEMKKDSLRQPPDDISNEKKTKVKHFIKIYMEKFIQKLERKKTKSKT</sequence>
<dbReference type="PANTHER" id="PTHR22884">
    <property type="entry name" value="SET DOMAIN PROTEINS"/>
    <property type="match status" value="1"/>
</dbReference>
<dbReference type="SMART" id="SM00317">
    <property type="entry name" value="SET"/>
    <property type="match status" value="1"/>
</dbReference>
<evidence type="ECO:0000256" key="6">
    <source>
        <dbReference type="ARBA" id="ARBA00022491"/>
    </source>
</evidence>
<evidence type="ECO:0000256" key="3">
    <source>
        <dbReference type="ARBA" id="ARBA00012178"/>
    </source>
</evidence>
<dbReference type="Gene3D" id="2.170.270.10">
    <property type="entry name" value="SET domain"/>
    <property type="match status" value="1"/>
</dbReference>
<comment type="caution">
    <text evidence="20">The sequence shown here is derived from an EMBL/GenBank/DDBJ whole genome shotgun (WGS) entry which is preliminary data.</text>
</comment>
<dbReference type="EMBL" id="JBEVYD010000005">
    <property type="protein sequence ID" value="KAL3232066.1"/>
    <property type="molecule type" value="Genomic_DNA"/>
</dbReference>
<organism evidence="20 21">
    <name type="scientific">Nakaseomyces bracarensis</name>
    <dbReference type="NCBI Taxonomy" id="273131"/>
    <lineage>
        <taxon>Eukaryota</taxon>
        <taxon>Fungi</taxon>
        <taxon>Dikarya</taxon>
        <taxon>Ascomycota</taxon>
        <taxon>Saccharomycotina</taxon>
        <taxon>Saccharomycetes</taxon>
        <taxon>Saccharomycetales</taxon>
        <taxon>Saccharomycetaceae</taxon>
        <taxon>Nakaseomyces</taxon>
    </lineage>
</organism>
<comment type="subcellular location">
    <subcellularLocation>
        <location evidence="2">Chromosome</location>
    </subcellularLocation>
    <subcellularLocation>
        <location evidence="1">Nucleus</location>
    </subcellularLocation>
</comment>
<evidence type="ECO:0000256" key="9">
    <source>
        <dbReference type="ARBA" id="ARBA00022691"/>
    </source>
</evidence>
<evidence type="ECO:0000259" key="19">
    <source>
        <dbReference type="PROSITE" id="PS51215"/>
    </source>
</evidence>
<dbReference type="PROSITE" id="PS51568">
    <property type="entry name" value="SAM_MT43_SET2_1"/>
    <property type="match status" value="1"/>
</dbReference>
<evidence type="ECO:0000256" key="12">
    <source>
        <dbReference type="ARBA" id="ARBA00023242"/>
    </source>
</evidence>
<dbReference type="InterPro" id="IPR006560">
    <property type="entry name" value="AWS_dom"/>
</dbReference>
<feature type="coiled-coil region" evidence="15">
    <location>
        <begin position="528"/>
        <end position="610"/>
    </location>
</feature>
<evidence type="ECO:0000256" key="11">
    <source>
        <dbReference type="ARBA" id="ARBA00023163"/>
    </source>
</evidence>
<dbReference type="Pfam" id="PF18507">
    <property type="entry name" value="WW_1"/>
    <property type="match status" value="1"/>
</dbReference>
<dbReference type="SMART" id="SM00570">
    <property type="entry name" value="AWS"/>
    <property type="match status" value="1"/>
</dbReference>
<dbReference type="Pfam" id="PF00856">
    <property type="entry name" value="SET"/>
    <property type="match status" value="1"/>
</dbReference>
<feature type="domain" description="AWS" evidence="19">
    <location>
        <begin position="72"/>
        <end position="127"/>
    </location>
</feature>
<proteinExistence type="predicted"/>
<dbReference type="SUPFAM" id="SSF51045">
    <property type="entry name" value="WW domain"/>
    <property type="match status" value="1"/>
</dbReference>